<reference evidence="2" key="1">
    <citation type="submission" date="2021-06" db="EMBL/GenBank/DDBJ databases">
        <title>Parelaphostrongylus tenuis whole genome reference sequence.</title>
        <authorList>
            <person name="Garwood T.J."/>
            <person name="Larsen P.A."/>
            <person name="Fountain-Jones N.M."/>
            <person name="Garbe J.R."/>
            <person name="Macchietto M.G."/>
            <person name="Kania S.A."/>
            <person name="Gerhold R.W."/>
            <person name="Richards J.E."/>
            <person name="Wolf T.M."/>
        </authorList>
    </citation>
    <scope>NUCLEOTIDE SEQUENCE</scope>
    <source>
        <strain evidence="2">MNPRO001-30</strain>
        <tissue evidence="2">Meninges</tissue>
    </source>
</reference>
<evidence type="ECO:0000313" key="2">
    <source>
        <dbReference type="EMBL" id="KAJ1374636.1"/>
    </source>
</evidence>
<feature type="compositionally biased region" description="Polar residues" evidence="1">
    <location>
        <begin position="168"/>
        <end position="189"/>
    </location>
</feature>
<dbReference type="AlphaFoldDB" id="A0AAD5REL2"/>
<dbReference type="Proteomes" id="UP001196413">
    <property type="component" value="Unassembled WGS sequence"/>
</dbReference>
<gene>
    <name evidence="2" type="primary">CRML-1_2</name>
    <name evidence="2" type="ORF">KIN20_037367</name>
</gene>
<feature type="compositionally biased region" description="Polar residues" evidence="1">
    <location>
        <begin position="91"/>
        <end position="103"/>
    </location>
</feature>
<comment type="caution">
    <text evidence="2">The sequence shown here is derived from an EMBL/GenBank/DDBJ whole genome shotgun (WGS) entry which is preliminary data.</text>
</comment>
<dbReference type="EMBL" id="JAHQIW010007475">
    <property type="protein sequence ID" value="KAJ1374636.1"/>
    <property type="molecule type" value="Genomic_DNA"/>
</dbReference>
<evidence type="ECO:0000313" key="3">
    <source>
        <dbReference type="Proteomes" id="UP001196413"/>
    </source>
</evidence>
<organism evidence="2 3">
    <name type="scientific">Parelaphostrongylus tenuis</name>
    <name type="common">Meningeal worm</name>
    <dbReference type="NCBI Taxonomy" id="148309"/>
    <lineage>
        <taxon>Eukaryota</taxon>
        <taxon>Metazoa</taxon>
        <taxon>Ecdysozoa</taxon>
        <taxon>Nematoda</taxon>
        <taxon>Chromadorea</taxon>
        <taxon>Rhabditida</taxon>
        <taxon>Rhabditina</taxon>
        <taxon>Rhabditomorpha</taxon>
        <taxon>Strongyloidea</taxon>
        <taxon>Metastrongylidae</taxon>
        <taxon>Parelaphostrongylus</taxon>
    </lineage>
</organism>
<feature type="region of interest" description="Disordered" evidence="1">
    <location>
        <begin position="155"/>
        <end position="252"/>
    </location>
</feature>
<evidence type="ECO:0000256" key="1">
    <source>
        <dbReference type="SAM" id="MobiDB-lite"/>
    </source>
</evidence>
<feature type="region of interest" description="Disordered" evidence="1">
    <location>
        <begin position="1"/>
        <end position="130"/>
    </location>
</feature>
<feature type="compositionally biased region" description="Polar residues" evidence="1">
    <location>
        <begin position="218"/>
        <end position="241"/>
    </location>
</feature>
<name>A0AAD5REL2_PARTN</name>
<feature type="compositionally biased region" description="Low complexity" evidence="1">
    <location>
        <begin position="1"/>
        <end position="16"/>
    </location>
</feature>
<proteinExistence type="predicted"/>
<keyword evidence="3" id="KW-1185">Reference proteome</keyword>
<accession>A0AAD5REL2</accession>
<protein>
    <submittedName>
        <fullName evidence="2">LRR</fullName>
    </submittedName>
</protein>
<sequence length="252" mass="26895">MSADGSFSSTTSQSGSPRQITSPMFSKRLPDSTHRPRSIIGDLHSPISAQSSRDEESGITLDAPPQPSALVHLQKSRPRLPRRSGALGQARQLQSHESSMSHSTDIDEEVQSTQSEENAADANDSVAKKHLSERVGFRAAMLPDAVIVSQALTRSAADRAVSPKPESPLQNSGLSSPAPSCSPRITTEPDSPPPLPNRIRNIAIVAPSLPPKPGTRNGPLTTSQSVTESVEANDENANNRRSVADMAKIFDR</sequence>